<keyword evidence="6" id="KW-1185">Reference proteome</keyword>
<dbReference type="GO" id="GO:0015385">
    <property type="term" value="F:sodium:proton antiporter activity"/>
    <property type="evidence" value="ECO:0007669"/>
    <property type="project" value="TreeGrafter"/>
</dbReference>
<name>A0A0W1AY92_9BACL</name>
<dbReference type="NCBIfam" id="NF009314">
    <property type="entry name" value="PRK12674.1-2"/>
    <property type="match status" value="1"/>
</dbReference>
<keyword evidence="4" id="KW-0812">Transmembrane</keyword>
<keyword evidence="4" id="KW-1133">Transmembrane helix</keyword>
<dbReference type="EMBL" id="LCZJ02000023">
    <property type="protein sequence ID" value="KTD86224.1"/>
    <property type="molecule type" value="Genomic_DNA"/>
</dbReference>
<dbReference type="RefSeq" id="WP_060624122.1">
    <property type="nucleotide sequence ID" value="NZ_LCZJ02000023.1"/>
</dbReference>
<evidence type="ECO:0000256" key="3">
    <source>
        <dbReference type="ARBA" id="ARBA00022449"/>
    </source>
</evidence>
<sequence>MEMIKTAGELLFALLILMGALLSAVSAIGLIRLPDVYLRSHAAAKSATLGVLCVLVGAFLYFAFFQDHISAKLLLGIVFVFITAPLSAHLTGRAAYRSGVPHWDRRIQDDLKEVLEKEQVIPVTPERDVPQEQR</sequence>
<feature type="transmembrane region" description="Helical" evidence="4">
    <location>
        <begin position="73"/>
        <end position="96"/>
    </location>
</feature>
<dbReference type="InterPro" id="IPR005133">
    <property type="entry name" value="PhaG_MnhG_YufB"/>
</dbReference>
<dbReference type="GO" id="GO:0016020">
    <property type="term" value="C:membrane"/>
    <property type="evidence" value="ECO:0007669"/>
    <property type="project" value="UniProtKB-SubCell"/>
</dbReference>
<dbReference type="PANTHER" id="PTHR34703">
    <property type="entry name" value="ANTIPORTER SUBUNIT MNHG2-RELATED"/>
    <property type="match status" value="1"/>
</dbReference>
<keyword evidence="3" id="KW-0813">Transport</keyword>
<gene>
    <name evidence="5" type="ORF">UQ64_17370</name>
</gene>
<dbReference type="Pfam" id="PF03334">
    <property type="entry name" value="PhaG_MnhG_YufB"/>
    <property type="match status" value="1"/>
</dbReference>
<keyword evidence="3" id="KW-0050">Antiport</keyword>
<keyword evidence="4" id="KW-0472">Membrane</keyword>
<dbReference type="PANTHER" id="PTHR34703:SF1">
    <property type="entry name" value="ANTIPORTER SUBUNIT MNHG2-RELATED"/>
    <property type="match status" value="1"/>
</dbReference>
<evidence type="ECO:0000313" key="6">
    <source>
        <dbReference type="Proteomes" id="UP000054709"/>
    </source>
</evidence>
<evidence type="ECO:0000256" key="1">
    <source>
        <dbReference type="ARBA" id="ARBA00004141"/>
    </source>
</evidence>
<comment type="caution">
    <text evidence="5">The sequence shown here is derived from an EMBL/GenBank/DDBJ whole genome shotgun (WGS) entry which is preliminary data.</text>
</comment>
<evidence type="ECO:0000313" key="5">
    <source>
        <dbReference type="EMBL" id="KTD86224.1"/>
    </source>
</evidence>
<proteinExistence type="inferred from homology"/>
<dbReference type="NCBIfam" id="TIGR01300">
    <property type="entry name" value="CPA3_mnhG_phaG"/>
    <property type="match status" value="1"/>
</dbReference>
<dbReference type="Proteomes" id="UP000054709">
    <property type="component" value="Unassembled WGS sequence"/>
</dbReference>
<evidence type="ECO:0000256" key="2">
    <source>
        <dbReference type="ARBA" id="ARBA00008404"/>
    </source>
</evidence>
<reference evidence="5 6" key="1">
    <citation type="journal article" date="2015" name="Int. Biodeterior. Biodegradation">
        <title>Physiological and genetic screening methods for the isolation of methyl tert-butyl ether-degrading bacteria for bioremediation purposes.</title>
        <authorList>
            <person name="Guisado I.M."/>
            <person name="Purswani J."/>
            <person name="Gonzalez Lopez J."/>
            <person name="Pozo C."/>
        </authorList>
    </citation>
    <scope>NUCLEOTIDE SEQUENCE [LARGE SCALE GENOMIC DNA]</scope>
    <source>
        <strain evidence="5 6">SH7</strain>
    </source>
</reference>
<dbReference type="AlphaFoldDB" id="A0A0W1AY92"/>
<organism evidence="5 6">
    <name type="scientific">Paenibacillus etheri</name>
    <dbReference type="NCBI Taxonomy" id="1306852"/>
    <lineage>
        <taxon>Bacteria</taxon>
        <taxon>Bacillati</taxon>
        <taxon>Bacillota</taxon>
        <taxon>Bacilli</taxon>
        <taxon>Bacillales</taxon>
        <taxon>Paenibacillaceae</taxon>
        <taxon>Paenibacillus</taxon>
    </lineage>
</organism>
<comment type="similarity">
    <text evidence="2">Belongs to the CPA3 antiporters (TC 2.A.63) subunit G family.</text>
</comment>
<comment type="subcellular location">
    <subcellularLocation>
        <location evidence="1">Membrane</location>
        <topology evidence="1">Multi-pass membrane protein</topology>
    </subcellularLocation>
</comment>
<accession>A0A0W1AY92</accession>
<protein>
    <submittedName>
        <fullName evidence="5">Cation:proton antiporter</fullName>
    </submittedName>
</protein>
<evidence type="ECO:0000256" key="4">
    <source>
        <dbReference type="SAM" id="Phobius"/>
    </source>
</evidence>
<feature type="transmembrane region" description="Helical" evidence="4">
    <location>
        <begin position="43"/>
        <end position="64"/>
    </location>
</feature>